<dbReference type="Proteomes" id="UP000277671">
    <property type="component" value="Unassembled WGS sequence"/>
</dbReference>
<keyword evidence="2" id="KW-1185">Reference proteome</keyword>
<dbReference type="AlphaFoldDB" id="A0A495JUL1"/>
<sequence length="140" mass="15663">MLTLVELAMVAQAAEDYAACWYGPQPAAVFSRWDCERYVSEGYLKHLHHRYNLDELMAAVGAHLDANPNILTAGRVSAAELVARETERHKRAEAVLDQALIAFRAGRRAEGLRLIDAAEVEAPLMRDYDRLRARVNATKS</sequence>
<evidence type="ECO:0000313" key="2">
    <source>
        <dbReference type="Proteomes" id="UP000277671"/>
    </source>
</evidence>
<organism evidence="1 2">
    <name type="scientific">Micromonospora pisi</name>
    <dbReference type="NCBI Taxonomy" id="589240"/>
    <lineage>
        <taxon>Bacteria</taxon>
        <taxon>Bacillati</taxon>
        <taxon>Actinomycetota</taxon>
        <taxon>Actinomycetes</taxon>
        <taxon>Micromonosporales</taxon>
        <taxon>Micromonosporaceae</taxon>
        <taxon>Micromonospora</taxon>
    </lineage>
</organism>
<dbReference type="OrthoDB" id="3405316at2"/>
<dbReference type="RefSeq" id="WP_121160659.1">
    <property type="nucleotide sequence ID" value="NZ_RBKT01000001.1"/>
</dbReference>
<gene>
    <name evidence="1" type="ORF">BDK92_7185</name>
</gene>
<name>A0A495JUL1_9ACTN</name>
<protein>
    <submittedName>
        <fullName evidence="1">Uncharacterized protein</fullName>
    </submittedName>
</protein>
<reference evidence="1 2" key="1">
    <citation type="submission" date="2018-10" db="EMBL/GenBank/DDBJ databases">
        <title>Sequencing the genomes of 1000 actinobacteria strains.</title>
        <authorList>
            <person name="Klenk H.-P."/>
        </authorList>
    </citation>
    <scope>NUCLEOTIDE SEQUENCE [LARGE SCALE GENOMIC DNA]</scope>
    <source>
        <strain evidence="1 2">DSM 45175</strain>
    </source>
</reference>
<comment type="caution">
    <text evidence="1">The sequence shown here is derived from an EMBL/GenBank/DDBJ whole genome shotgun (WGS) entry which is preliminary data.</text>
</comment>
<proteinExistence type="predicted"/>
<evidence type="ECO:0000313" key="1">
    <source>
        <dbReference type="EMBL" id="RKR92707.1"/>
    </source>
</evidence>
<accession>A0A495JUL1</accession>
<dbReference type="EMBL" id="RBKT01000001">
    <property type="protein sequence ID" value="RKR92707.1"/>
    <property type="molecule type" value="Genomic_DNA"/>
</dbReference>